<feature type="domain" description="LRAT" evidence="5">
    <location>
        <begin position="1"/>
        <end position="105"/>
    </location>
</feature>
<dbReference type="GO" id="GO:0004623">
    <property type="term" value="F:phospholipase A2 activity"/>
    <property type="evidence" value="ECO:0007669"/>
    <property type="project" value="TreeGrafter"/>
</dbReference>
<dbReference type="GO" id="GO:0008970">
    <property type="term" value="F:phospholipase A1 activity"/>
    <property type="evidence" value="ECO:0007669"/>
    <property type="project" value="TreeGrafter"/>
</dbReference>
<keyword evidence="7" id="KW-1185">Reference proteome</keyword>
<dbReference type="InterPro" id="IPR007053">
    <property type="entry name" value="LRAT_dom"/>
</dbReference>
<reference evidence="6 7" key="1">
    <citation type="submission" date="2019-09" db="EMBL/GenBank/DDBJ databases">
        <title>Bird 10,000 Genomes (B10K) Project - Family phase.</title>
        <authorList>
            <person name="Zhang G."/>
        </authorList>
    </citation>
    <scope>NUCLEOTIDE SEQUENCE [LARGE SCALE GENOMIC DNA]</scope>
    <source>
        <strain evidence="6">B10K-DU-001-34</strain>
        <tissue evidence="6">Muscle</tissue>
    </source>
</reference>
<dbReference type="GO" id="GO:0070292">
    <property type="term" value="P:N-acylphosphatidylethanolamine metabolic process"/>
    <property type="evidence" value="ECO:0007669"/>
    <property type="project" value="TreeGrafter"/>
</dbReference>
<protein>
    <submittedName>
        <fullName evidence="6">HRSL2 protein</fullName>
    </submittedName>
</protein>
<evidence type="ECO:0000256" key="3">
    <source>
        <dbReference type="ARBA" id="ARBA00022801"/>
    </source>
</evidence>
<dbReference type="Proteomes" id="UP000523279">
    <property type="component" value="Unassembled WGS sequence"/>
</dbReference>
<keyword evidence="3" id="KW-0378">Hydrolase</keyword>
<dbReference type="GO" id="GO:0005737">
    <property type="term" value="C:cytoplasm"/>
    <property type="evidence" value="ECO:0007669"/>
    <property type="project" value="TreeGrafter"/>
</dbReference>
<accession>A0A7K9K0P0</accession>
<dbReference type="EMBL" id="VWZP01005092">
    <property type="protein sequence ID" value="NXH43590.1"/>
    <property type="molecule type" value="Genomic_DNA"/>
</dbReference>
<gene>
    <name evidence="6" type="primary">Hrasls2</name>
    <name evidence="6" type="ORF">DICEXI_R15231</name>
</gene>
<feature type="non-terminal residue" evidence="6">
    <location>
        <position position="105"/>
    </location>
</feature>
<evidence type="ECO:0000256" key="1">
    <source>
        <dbReference type="ARBA" id="ARBA00007824"/>
    </source>
</evidence>
<feature type="non-terminal residue" evidence="6">
    <location>
        <position position="1"/>
    </location>
</feature>
<dbReference type="AlphaFoldDB" id="A0A7K9K0P0"/>
<sequence>LIEIKRGGYEQWAIYMGDGYVIHLIPVGKAARSLSASSETILLIKTKVAKELLQEVTGNDAWGVNNKYDCHHTPLPLEEIIWRAEACIGRELPYDDFGSTSEDFV</sequence>
<organism evidence="6 7">
    <name type="scientific">Dicaeum eximium</name>
    <dbReference type="NCBI Taxonomy" id="667154"/>
    <lineage>
        <taxon>Eukaryota</taxon>
        <taxon>Metazoa</taxon>
        <taxon>Chordata</taxon>
        <taxon>Craniata</taxon>
        <taxon>Vertebrata</taxon>
        <taxon>Euteleostomi</taxon>
        <taxon>Archelosauria</taxon>
        <taxon>Archosauria</taxon>
        <taxon>Dinosauria</taxon>
        <taxon>Saurischia</taxon>
        <taxon>Theropoda</taxon>
        <taxon>Coelurosauria</taxon>
        <taxon>Aves</taxon>
        <taxon>Neognathae</taxon>
        <taxon>Neoaves</taxon>
        <taxon>Telluraves</taxon>
        <taxon>Australaves</taxon>
        <taxon>Passeriformes</taxon>
        <taxon>Passeroidea</taxon>
        <taxon>Dicaeidae</taxon>
        <taxon>Dicaeum</taxon>
    </lineage>
</organism>
<dbReference type="Gene3D" id="3.90.1720.10">
    <property type="entry name" value="endopeptidase domain like (from Nostoc punctiforme)"/>
    <property type="match status" value="1"/>
</dbReference>
<dbReference type="GO" id="GO:0016410">
    <property type="term" value="F:N-acyltransferase activity"/>
    <property type="evidence" value="ECO:0007669"/>
    <property type="project" value="TreeGrafter"/>
</dbReference>
<comment type="similarity">
    <text evidence="1">Belongs to the H-rev107 family.</text>
</comment>
<dbReference type="PANTHER" id="PTHR13943">
    <property type="entry name" value="HRAS-LIKE SUPPRESSOR - RELATED"/>
    <property type="match status" value="1"/>
</dbReference>
<dbReference type="PANTHER" id="PTHR13943:SF37">
    <property type="entry name" value="PHOSPHOLIPASE A AND ACYLTRANSFERASE 1"/>
    <property type="match status" value="1"/>
</dbReference>
<dbReference type="Pfam" id="PF04970">
    <property type="entry name" value="LRAT"/>
    <property type="match status" value="1"/>
</dbReference>
<comment type="caution">
    <text evidence="6">The sequence shown here is derived from an EMBL/GenBank/DDBJ whole genome shotgun (WGS) entry which is preliminary data.</text>
</comment>
<name>A0A7K9K0P0_9PASE</name>
<proteinExistence type="inferred from homology"/>
<evidence type="ECO:0000256" key="2">
    <source>
        <dbReference type="ARBA" id="ARBA00022679"/>
    </source>
</evidence>
<dbReference type="InterPro" id="IPR051496">
    <property type="entry name" value="H-rev107_PLA/AT"/>
</dbReference>
<evidence type="ECO:0000313" key="6">
    <source>
        <dbReference type="EMBL" id="NXH43590.1"/>
    </source>
</evidence>
<dbReference type="PROSITE" id="PS51934">
    <property type="entry name" value="LRAT"/>
    <property type="match status" value="1"/>
</dbReference>
<keyword evidence="4" id="KW-0443">Lipid metabolism</keyword>
<evidence type="ECO:0000256" key="4">
    <source>
        <dbReference type="ARBA" id="ARBA00023098"/>
    </source>
</evidence>
<evidence type="ECO:0000313" key="7">
    <source>
        <dbReference type="Proteomes" id="UP000523279"/>
    </source>
</evidence>
<keyword evidence="2" id="KW-0808">Transferase</keyword>
<evidence type="ECO:0000259" key="5">
    <source>
        <dbReference type="PROSITE" id="PS51934"/>
    </source>
</evidence>